<proteinExistence type="predicted"/>
<dbReference type="GO" id="GO:0005739">
    <property type="term" value="C:mitochondrion"/>
    <property type="evidence" value="ECO:0007669"/>
    <property type="project" value="TreeGrafter"/>
</dbReference>
<dbReference type="Proteomes" id="UP000242875">
    <property type="component" value="Unassembled WGS sequence"/>
</dbReference>
<dbReference type="InterPro" id="IPR002818">
    <property type="entry name" value="DJ-1/PfpI"/>
</dbReference>
<feature type="domain" description="DJ-1/PfpI" evidence="3">
    <location>
        <begin position="3"/>
        <end position="107"/>
    </location>
</feature>
<sequence>MSKKALVIIADGTEEMEATISIDVLRRAKLNVVVAGFDTSSSKPYVTCSRNVKIVPDVSLDTAVQDAYDVVVIPGGAEGAKTLSSSKTVQSLLQKQATSGIIACICADFDYQEARVVVDGNLITSRGPGTAFLFALTIIKELLGEEAMKEVAGPMIMPSEW</sequence>
<dbReference type="GO" id="GO:0005829">
    <property type="term" value="C:cytosol"/>
    <property type="evidence" value="ECO:0007669"/>
    <property type="project" value="EnsemblFungi"/>
</dbReference>
<dbReference type="PANTHER" id="PTHR48094:SF12">
    <property type="entry name" value="PARKINSON DISEASE PROTEIN 7 HOMOLOG"/>
    <property type="match status" value="1"/>
</dbReference>
<dbReference type="Gene3D" id="3.40.50.880">
    <property type="match status" value="2"/>
</dbReference>
<dbReference type="InterPro" id="IPR050325">
    <property type="entry name" value="Prot/Nucl_acid_deglycase"/>
</dbReference>
<dbReference type="OrthoDB" id="543156at2759"/>
<dbReference type="Pfam" id="PF01965">
    <property type="entry name" value="DJ-1_PfpI"/>
    <property type="match status" value="2"/>
</dbReference>
<evidence type="ECO:0000259" key="3">
    <source>
        <dbReference type="Pfam" id="PF01965"/>
    </source>
</evidence>
<protein>
    <recommendedName>
        <fullName evidence="1">D-lactate dehydratase</fullName>
        <ecNumber evidence="1">4.2.1.130</ecNumber>
    </recommendedName>
</protein>
<evidence type="ECO:0000256" key="1">
    <source>
        <dbReference type="ARBA" id="ARBA00013134"/>
    </source>
</evidence>
<dbReference type="GO" id="GO:0005634">
    <property type="term" value="C:nucleus"/>
    <property type="evidence" value="ECO:0007669"/>
    <property type="project" value="EnsemblFungi"/>
</dbReference>
<dbReference type="PANTHER" id="PTHR48094">
    <property type="entry name" value="PROTEIN/NUCLEIC ACID DEGLYCASE DJ-1-RELATED"/>
    <property type="match status" value="1"/>
</dbReference>
<dbReference type="AlphaFoldDB" id="A0A261XWK4"/>
<reference evidence="4 5" key="1">
    <citation type="journal article" date="2017" name="Mycologia">
        <title>Bifiguratus adelaidae, gen. et sp. nov., a new member of Mucoromycotina in endophytic and soil-dwelling habitats.</title>
        <authorList>
            <person name="Torres-Cruz T.J."/>
            <person name="Billingsley Tobias T.L."/>
            <person name="Almatruk M."/>
            <person name="Hesse C."/>
            <person name="Kuske C.R."/>
            <person name="Desiro A."/>
            <person name="Benucci G.M."/>
            <person name="Bonito G."/>
            <person name="Stajich J.E."/>
            <person name="Dunlap C."/>
            <person name="Arnold A.E."/>
            <person name="Porras-Alfaro A."/>
        </authorList>
    </citation>
    <scope>NUCLEOTIDE SEQUENCE [LARGE SCALE GENOMIC DNA]</scope>
    <source>
        <strain evidence="4 5">AZ0501</strain>
    </source>
</reference>
<dbReference type="CDD" id="cd03135">
    <property type="entry name" value="GATase1_DJ-1"/>
    <property type="match status" value="1"/>
</dbReference>
<dbReference type="GO" id="GO:0019172">
    <property type="term" value="F:glyoxalase III activity"/>
    <property type="evidence" value="ECO:0007669"/>
    <property type="project" value="UniProtKB-EC"/>
</dbReference>
<comment type="caution">
    <text evidence="4">The sequence shown here is derived from an EMBL/GenBank/DDBJ whole genome shotgun (WGS) entry which is preliminary data.</text>
</comment>
<organism evidence="4 5">
    <name type="scientific">Bifiguratus adelaidae</name>
    <dbReference type="NCBI Taxonomy" id="1938954"/>
    <lineage>
        <taxon>Eukaryota</taxon>
        <taxon>Fungi</taxon>
        <taxon>Fungi incertae sedis</taxon>
        <taxon>Mucoromycota</taxon>
        <taxon>Mucoromycotina</taxon>
        <taxon>Endogonomycetes</taxon>
        <taxon>Endogonales</taxon>
        <taxon>Endogonales incertae sedis</taxon>
        <taxon>Bifiguratus</taxon>
    </lineage>
</organism>
<dbReference type="GO" id="GO:1903189">
    <property type="term" value="P:glyoxal metabolic process"/>
    <property type="evidence" value="ECO:0007669"/>
    <property type="project" value="TreeGrafter"/>
</dbReference>
<comment type="catalytic activity">
    <reaction evidence="2">
        <text>methylglyoxal + H2O = (R)-lactate + H(+)</text>
        <dbReference type="Rhea" id="RHEA:27754"/>
        <dbReference type="ChEBI" id="CHEBI:15377"/>
        <dbReference type="ChEBI" id="CHEBI:15378"/>
        <dbReference type="ChEBI" id="CHEBI:16004"/>
        <dbReference type="ChEBI" id="CHEBI:17158"/>
        <dbReference type="EC" id="4.2.1.130"/>
    </reaction>
</comment>
<evidence type="ECO:0000256" key="2">
    <source>
        <dbReference type="ARBA" id="ARBA00048082"/>
    </source>
</evidence>
<dbReference type="InterPro" id="IPR029062">
    <property type="entry name" value="Class_I_gatase-like"/>
</dbReference>
<evidence type="ECO:0000313" key="4">
    <source>
        <dbReference type="EMBL" id="OZJ02733.1"/>
    </source>
</evidence>
<evidence type="ECO:0000313" key="5">
    <source>
        <dbReference type="Proteomes" id="UP000242875"/>
    </source>
</evidence>
<dbReference type="EC" id="4.2.1.130" evidence="1"/>
<feature type="domain" description="DJ-1/PfpI" evidence="3">
    <location>
        <begin position="110"/>
        <end position="141"/>
    </location>
</feature>
<keyword evidence="5" id="KW-1185">Reference proteome</keyword>
<accession>A0A261XWK4</accession>
<dbReference type="SUPFAM" id="SSF52317">
    <property type="entry name" value="Class I glutamine amidotransferase-like"/>
    <property type="match status" value="1"/>
</dbReference>
<dbReference type="GO" id="GO:0006979">
    <property type="term" value="P:response to oxidative stress"/>
    <property type="evidence" value="ECO:0007669"/>
    <property type="project" value="TreeGrafter"/>
</dbReference>
<name>A0A261XWK4_9FUNG</name>
<gene>
    <name evidence="4" type="ORF">BZG36_04706</name>
</gene>
<dbReference type="EMBL" id="MVBO01000129">
    <property type="protein sequence ID" value="OZJ02733.1"/>
    <property type="molecule type" value="Genomic_DNA"/>
</dbReference>